<sequence length="220" mass="24794">MIRLSDHATLKQGSVNISIDDPEKNLYKEENSDKQIAYITFERETAVRTALMLTNAVVGNCQITVKSADDASSSDECLDGGEGYDGQEGKSKAAILAEIIATGIQLQESILKKFYEYDAKYHYSEYFMQYFSPIQERLYAINDKYEISNTVTAKAQEFEKKYAFQDKIKLAQDKANCALCSPTGQKVVDLYTNTTKQLCDIHCLAKRIASERKAQHVEAH</sequence>
<dbReference type="Proteomes" id="UP000789920">
    <property type="component" value="Unassembled WGS sequence"/>
</dbReference>
<gene>
    <name evidence="1" type="ORF">RPERSI_LOCUS8160</name>
</gene>
<accession>A0ACA9NNC3</accession>
<dbReference type="EMBL" id="CAJVQC010014555">
    <property type="protein sequence ID" value="CAG8658248.1"/>
    <property type="molecule type" value="Genomic_DNA"/>
</dbReference>
<comment type="caution">
    <text evidence="1">The sequence shown here is derived from an EMBL/GenBank/DDBJ whole genome shotgun (WGS) entry which is preliminary data.</text>
</comment>
<protein>
    <submittedName>
        <fullName evidence="1">11797_t:CDS:1</fullName>
    </submittedName>
</protein>
<name>A0ACA9NNC3_9GLOM</name>
<reference evidence="1" key="1">
    <citation type="submission" date="2021-06" db="EMBL/GenBank/DDBJ databases">
        <authorList>
            <person name="Kallberg Y."/>
            <person name="Tangrot J."/>
            <person name="Rosling A."/>
        </authorList>
    </citation>
    <scope>NUCLEOTIDE SEQUENCE</scope>
    <source>
        <strain evidence="1">MA461A</strain>
    </source>
</reference>
<keyword evidence="2" id="KW-1185">Reference proteome</keyword>
<proteinExistence type="predicted"/>
<evidence type="ECO:0000313" key="1">
    <source>
        <dbReference type="EMBL" id="CAG8658248.1"/>
    </source>
</evidence>
<evidence type="ECO:0000313" key="2">
    <source>
        <dbReference type="Proteomes" id="UP000789920"/>
    </source>
</evidence>
<organism evidence="1 2">
    <name type="scientific">Racocetra persica</name>
    <dbReference type="NCBI Taxonomy" id="160502"/>
    <lineage>
        <taxon>Eukaryota</taxon>
        <taxon>Fungi</taxon>
        <taxon>Fungi incertae sedis</taxon>
        <taxon>Mucoromycota</taxon>
        <taxon>Glomeromycotina</taxon>
        <taxon>Glomeromycetes</taxon>
        <taxon>Diversisporales</taxon>
        <taxon>Gigasporaceae</taxon>
        <taxon>Racocetra</taxon>
    </lineage>
</organism>